<dbReference type="EMBL" id="BKCJ011379580">
    <property type="protein sequence ID" value="GFD27764.1"/>
    <property type="molecule type" value="Genomic_DNA"/>
</dbReference>
<sequence>YPSHDIHGTQPIDALGDKVDDSPFSSADEIFQKELARLKGEEQRDTSYADSPALGTANNAEDLQTPPSVNPVPPGCIPVPTCKVLVPTGSLLVPTGSLLVPTGRVLVPAAAAMVPTDDVPVHTSSSTDSIFDGEPTTRFPCPSDLGNHNSSPGIFSSSSYDDEFDTALNNVAFSVEVNPVAT</sequence>
<organism evidence="2">
    <name type="scientific">Tanacetum cinerariifolium</name>
    <name type="common">Dalmatian daisy</name>
    <name type="synonym">Chrysanthemum cinerariifolium</name>
    <dbReference type="NCBI Taxonomy" id="118510"/>
    <lineage>
        <taxon>Eukaryota</taxon>
        <taxon>Viridiplantae</taxon>
        <taxon>Streptophyta</taxon>
        <taxon>Embryophyta</taxon>
        <taxon>Tracheophyta</taxon>
        <taxon>Spermatophyta</taxon>
        <taxon>Magnoliopsida</taxon>
        <taxon>eudicotyledons</taxon>
        <taxon>Gunneridae</taxon>
        <taxon>Pentapetalae</taxon>
        <taxon>asterids</taxon>
        <taxon>campanulids</taxon>
        <taxon>Asterales</taxon>
        <taxon>Asteraceae</taxon>
        <taxon>Asteroideae</taxon>
        <taxon>Anthemideae</taxon>
        <taxon>Anthemidinae</taxon>
        <taxon>Tanacetum</taxon>
    </lineage>
</organism>
<feature type="compositionally biased region" description="Polar residues" evidence="1">
    <location>
        <begin position="56"/>
        <end position="67"/>
    </location>
</feature>
<feature type="region of interest" description="Disordered" evidence="1">
    <location>
        <begin position="38"/>
        <end position="71"/>
    </location>
</feature>
<feature type="compositionally biased region" description="Basic and acidic residues" evidence="1">
    <location>
        <begin position="38"/>
        <end position="47"/>
    </location>
</feature>
<name>A0A699V6N7_TANCI</name>
<proteinExistence type="predicted"/>
<accession>A0A699V6N7</accession>
<feature type="region of interest" description="Disordered" evidence="1">
    <location>
        <begin position="1"/>
        <end position="23"/>
    </location>
</feature>
<feature type="non-terminal residue" evidence="2">
    <location>
        <position position="182"/>
    </location>
</feature>
<dbReference type="AlphaFoldDB" id="A0A699V6N7"/>
<evidence type="ECO:0000256" key="1">
    <source>
        <dbReference type="SAM" id="MobiDB-lite"/>
    </source>
</evidence>
<protein>
    <submittedName>
        <fullName evidence="2">Uncharacterized protein</fullName>
    </submittedName>
</protein>
<evidence type="ECO:0000313" key="2">
    <source>
        <dbReference type="EMBL" id="GFD27764.1"/>
    </source>
</evidence>
<gene>
    <name evidence="2" type="ORF">Tci_899733</name>
</gene>
<comment type="caution">
    <text evidence="2">The sequence shown here is derived from an EMBL/GenBank/DDBJ whole genome shotgun (WGS) entry which is preliminary data.</text>
</comment>
<feature type="non-terminal residue" evidence="2">
    <location>
        <position position="1"/>
    </location>
</feature>
<reference evidence="2" key="1">
    <citation type="journal article" date="2019" name="Sci. Rep.">
        <title>Draft genome of Tanacetum cinerariifolium, the natural source of mosquito coil.</title>
        <authorList>
            <person name="Yamashiro T."/>
            <person name="Shiraishi A."/>
            <person name="Satake H."/>
            <person name="Nakayama K."/>
        </authorList>
    </citation>
    <scope>NUCLEOTIDE SEQUENCE</scope>
</reference>